<proteinExistence type="predicted"/>
<reference evidence="2 3" key="1">
    <citation type="submission" date="2020-01" db="EMBL/GenBank/DDBJ databases">
        <authorList>
            <person name="Kim M.K."/>
        </authorList>
    </citation>
    <scope>NUCLEOTIDE SEQUENCE [LARGE SCALE GENOMIC DNA]</scope>
    <source>
        <strain evidence="2 3">BT213</strain>
    </source>
</reference>
<comment type="caution">
    <text evidence="2">The sequence shown here is derived from an EMBL/GenBank/DDBJ whole genome shotgun (WGS) entry which is preliminary data.</text>
</comment>
<evidence type="ECO:0000256" key="1">
    <source>
        <dbReference type="SAM" id="SignalP"/>
    </source>
</evidence>
<sequence>MKSNFLLLALSMFSFSALAQSNEPVQSKELVSMTKLEIGLQGIGVGYEVPFSDKWSVNLSAGLGGGYSIDKNSYANGFNSTFILKEPVAYFRSEFKYTYNRDKRATKSKSLLNNAGNYVAFQTKYTTARVFENNEWNQLNNPLNRTLLNEVHWGMQRPLGQKFLYNLHLGLGYAADFDFKNSQIYPAAGLQFAYVISKNKRL</sequence>
<keyword evidence="3" id="KW-1185">Reference proteome</keyword>
<feature type="signal peptide" evidence="1">
    <location>
        <begin position="1"/>
        <end position="19"/>
    </location>
</feature>
<feature type="chain" id="PRO_5025332839" description="Outer membrane protein beta-barrel domain-containing protein" evidence="1">
    <location>
        <begin position="20"/>
        <end position="202"/>
    </location>
</feature>
<name>A0A6B2HAK2_9BACT</name>
<gene>
    <name evidence="2" type="ORF">GWO68_11185</name>
</gene>
<dbReference type="Proteomes" id="UP000478546">
    <property type="component" value="Unassembled WGS sequence"/>
</dbReference>
<dbReference type="AlphaFoldDB" id="A0A6B2HAK2"/>
<evidence type="ECO:0000313" key="3">
    <source>
        <dbReference type="Proteomes" id="UP000478546"/>
    </source>
</evidence>
<evidence type="ECO:0008006" key="4">
    <source>
        <dbReference type="Google" id="ProtNLM"/>
    </source>
</evidence>
<evidence type="ECO:0000313" key="2">
    <source>
        <dbReference type="EMBL" id="NDK56484.1"/>
    </source>
</evidence>
<keyword evidence="1" id="KW-0732">Signal</keyword>
<dbReference type="RefSeq" id="WP_162346542.1">
    <property type="nucleotide sequence ID" value="NZ_JAAEAA010000013.1"/>
</dbReference>
<protein>
    <recommendedName>
        <fullName evidence="4">Outer membrane protein beta-barrel domain-containing protein</fullName>
    </recommendedName>
</protein>
<organism evidence="2 3">
    <name type="scientific">Pontibacter fetidus</name>
    <dbReference type="NCBI Taxonomy" id="2700082"/>
    <lineage>
        <taxon>Bacteria</taxon>
        <taxon>Pseudomonadati</taxon>
        <taxon>Bacteroidota</taxon>
        <taxon>Cytophagia</taxon>
        <taxon>Cytophagales</taxon>
        <taxon>Hymenobacteraceae</taxon>
        <taxon>Pontibacter</taxon>
    </lineage>
</organism>
<dbReference type="EMBL" id="JAAEAA010000013">
    <property type="protein sequence ID" value="NDK56484.1"/>
    <property type="molecule type" value="Genomic_DNA"/>
</dbReference>
<accession>A0A6B2HAK2</accession>